<dbReference type="Proteomes" id="UP000030014">
    <property type="component" value="Unassembled WGS sequence"/>
</dbReference>
<reference evidence="1 2" key="1">
    <citation type="submission" date="2014-01" db="EMBL/GenBank/DDBJ databases">
        <title>Plasmidome dynamics in the species complex Clostridium novyi sensu lato converts strains of independent lineages into distinctly different pathogens.</title>
        <authorList>
            <person name="Skarin H."/>
            <person name="Segerman B."/>
        </authorList>
    </citation>
    <scope>NUCLEOTIDE SEQUENCE [LARGE SCALE GENOMIC DNA]</scope>
    <source>
        <strain evidence="1 2">DC5</strain>
    </source>
</reference>
<organism evidence="1 2">
    <name type="scientific">Clostridium botulinum C/D str. DC5</name>
    <dbReference type="NCBI Taxonomy" id="1443128"/>
    <lineage>
        <taxon>Bacteria</taxon>
        <taxon>Bacillati</taxon>
        <taxon>Bacillota</taxon>
        <taxon>Clostridia</taxon>
        <taxon>Eubacteriales</taxon>
        <taxon>Clostridiaceae</taxon>
        <taxon>Clostridium</taxon>
    </lineage>
</organism>
<proteinExistence type="predicted"/>
<sequence length="182" mass="21153">MNSCCSLQQNMNCYSTLGQNQDYRVLSVLNYGAFIADISGHYYIGSEYHEFQYDNLVVLREFRINLPLNATNIHLRVEIQDLFRGEYTLFTKDYDTADDNCFLLWGLSFAAQYKKIPCTSPGMLKEILPKGAIVPYGDYLNRCCCRCTNPCINPCTNPCFNNKYSCMKTNSKFDIERFNFYR</sequence>
<gene>
    <name evidence="1" type="ORF">Z955_04440</name>
</gene>
<comment type="caution">
    <text evidence="1">The sequence shown here is derived from an EMBL/GenBank/DDBJ whole genome shotgun (WGS) entry which is preliminary data.</text>
</comment>
<protein>
    <submittedName>
        <fullName evidence="1">Uncharacterized protein</fullName>
    </submittedName>
</protein>
<dbReference type="EMBL" id="JDRY01000023">
    <property type="protein sequence ID" value="KGN00246.1"/>
    <property type="molecule type" value="Genomic_DNA"/>
</dbReference>
<dbReference type="AlphaFoldDB" id="A0A0A0IL15"/>
<evidence type="ECO:0000313" key="2">
    <source>
        <dbReference type="Proteomes" id="UP000030014"/>
    </source>
</evidence>
<name>A0A0A0IL15_CLOBO</name>
<evidence type="ECO:0000313" key="1">
    <source>
        <dbReference type="EMBL" id="KGN00246.1"/>
    </source>
</evidence>
<accession>A0A0A0IL15</accession>